<keyword evidence="2" id="KW-1185">Reference proteome</keyword>
<feature type="non-terminal residue" evidence="1">
    <location>
        <position position="1"/>
    </location>
</feature>
<sequence>NIKKDQHLVEKFAKENTGNITLKSLKNVVLTDENRQTEIKKEIDDLVFCLYFNVQLTDLENNEHYQYLRNQI</sequence>
<organism evidence="1 2">
    <name type="scientific">Thermoflexibacter ruber</name>
    <dbReference type="NCBI Taxonomy" id="1003"/>
    <lineage>
        <taxon>Bacteria</taxon>
        <taxon>Pseudomonadati</taxon>
        <taxon>Bacteroidota</taxon>
        <taxon>Cytophagia</taxon>
        <taxon>Cytophagales</taxon>
        <taxon>Thermoflexibacteraceae</taxon>
        <taxon>Thermoflexibacter</taxon>
    </lineage>
</organism>
<reference evidence="1 2" key="1">
    <citation type="submission" date="2016-10" db="EMBL/GenBank/DDBJ databases">
        <authorList>
            <person name="de Groot N.N."/>
        </authorList>
    </citation>
    <scope>NUCLEOTIDE SEQUENCE [LARGE SCALE GENOMIC DNA]</scope>
    <source>
        <strain>GEY</strain>
        <strain evidence="2">DSM 9560</strain>
    </source>
</reference>
<evidence type="ECO:0000313" key="1">
    <source>
        <dbReference type="EMBL" id="SFF64322.1"/>
    </source>
</evidence>
<evidence type="ECO:0000313" key="2">
    <source>
        <dbReference type="Proteomes" id="UP000199513"/>
    </source>
</evidence>
<name>A0A1I2KB45_9BACT</name>
<dbReference type="EMBL" id="FONY01000106">
    <property type="protein sequence ID" value="SFF64322.1"/>
    <property type="molecule type" value="Genomic_DNA"/>
</dbReference>
<gene>
    <name evidence="1" type="ORF">SAMN04488541_11061</name>
</gene>
<proteinExistence type="predicted"/>
<dbReference type="RefSeq" id="WP_177217523.1">
    <property type="nucleotide sequence ID" value="NZ_FONY01000106.1"/>
</dbReference>
<dbReference type="Proteomes" id="UP000199513">
    <property type="component" value="Unassembled WGS sequence"/>
</dbReference>
<accession>A0A1I2KB45</accession>
<protein>
    <submittedName>
        <fullName evidence="1">Uncharacterized protein</fullName>
    </submittedName>
</protein>
<dbReference type="AlphaFoldDB" id="A0A1I2KB45"/>